<feature type="transmembrane region" description="Helical" evidence="7">
    <location>
        <begin position="316"/>
        <end position="336"/>
    </location>
</feature>
<feature type="transmembrane region" description="Helical" evidence="7">
    <location>
        <begin position="245"/>
        <end position="269"/>
    </location>
</feature>
<dbReference type="PROSITE" id="PS00216">
    <property type="entry name" value="SUGAR_TRANSPORT_1"/>
    <property type="match status" value="1"/>
</dbReference>
<feature type="transmembrane region" description="Helical" evidence="7">
    <location>
        <begin position="342"/>
        <end position="360"/>
    </location>
</feature>
<dbReference type="InterPro" id="IPR011701">
    <property type="entry name" value="MFS"/>
</dbReference>
<evidence type="ECO:0000313" key="9">
    <source>
        <dbReference type="EMBL" id="MFC4543334.1"/>
    </source>
</evidence>
<evidence type="ECO:0000256" key="7">
    <source>
        <dbReference type="SAM" id="Phobius"/>
    </source>
</evidence>
<protein>
    <submittedName>
        <fullName evidence="9">MFS transporter</fullName>
    </submittedName>
</protein>
<dbReference type="InterPro" id="IPR020846">
    <property type="entry name" value="MFS_dom"/>
</dbReference>
<evidence type="ECO:0000256" key="6">
    <source>
        <dbReference type="SAM" id="MobiDB-lite"/>
    </source>
</evidence>
<keyword evidence="2" id="KW-1003">Cell membrane</keyword>
<evidence type="ECO:0000256" key="5">
    <source>
        <dbReference type="ARBA" id="ARBA00023136"/>
    </source>
</evidence>
<evidence type="ECO:0000256" key="1">
    <source>
        <dbReference type="ARBA" id="ARBA00004651"/>
    </source>
</evidence>
<dbReference type="InterPro" id="IPR036259">
    <property type="entry name" value="MFS_trans_sf"/>
</dbReference>
<name>A0ABD5PS20_9EURY</name>
<dbReference type="AlphaFoldDB" id="A0ABD5PS20"/>
<feature type="region of interest" description="Disordered" evidence="6">
    <location>
        <begin position="204"/>
        <end position="231"/>
    </location>
</feature>
<comment type="subcellular location">
    <subcellularLocation>
        <location evidence="1">Cell membrane</location>
        <topology evidence="1">Multi-pass membrane protein</topology>
    </subcellularLocation>
</comment>
<dbReference type="Proteomes" id="UP001595898">
    <property type="component" value="Unassembled WGS sequence"/>
</dbReference>
<sequence length="443" mass="43982">MTATAPTTDPASSGAASADARIPWDSPTVRIVLLSTLLAPLGVPLVSPTLPIVRDTFGVSEATASLVISAYFVAGIVLSPFIGALADRLGRRFVLAASLVVFGLAGGVIVVAPSFTTVLLVRVVQGTASAGIFVATVTIIGDTFEDAQRNAVLGVNTAVLSAGAAIFPVVGGVLVAVSWDAPYLLYLLAVPLGALAWYVLEEPDRDGESGRDGGTAHGSAEREPATDGGTAARGVTLDANYVRGVLAAVGTASVLSMFLATFAAELLLFGSVLTAVPFLLTGSYGLTPAIVGGVLMLSEGVSVVVSAANGRFAKRVTNATLVAGGFVCLAIGLAVAGLADSVLAIAAATAIIGAGVGLVLPSVDAEVSDRVAGRYRAGALSLRNSTTFLGRTAGPVAFAGVAATTGYAPLLLVGAIGAVAVAGFVVAGGRSIDDGGVFTTRSA</sequence>
<dbReference type="PANTHER" id="PTHR43124:SF3">
    <property type="entry name" value="CHLORAMPHENICOL EFFLUX PUMP RV0191"/>
    <property type="match status" value="1"/>
</dbReference>
<organism evidence="9 10">
    <name type="scientific">Halosolutus amylolyticus</name>
    <dbReference type="NCBI Taxonomy" id="2932267"/>
    <lineage>
        <taxon>Archaea</taxon>
        <taxon>Methanobacteriati</taxon>
        <taxon>Methanobacteriota</taxon>
        <taxon>Stenosarchaea group</taxon>
        <taxon>Halobacteria</taxon>
        <taxon>Halobacteriales</taxon>
        <taxon>Natrialbaceae</taxon>
        <taxon>Halosolutus</taxon>
    </lineage>
</organism>
<dbReference type="InterPro" id="IPR050189">
    <property type="entry name" value="MFS_Efflux_Transporters"/>
</dbReference>
<feature type="domain" description="Major facilitator superfamily (MFS) profile" evidence="8">
    <location>
        <begin position="28"/>
        <end position="432"/>
    </location>
</feature>
<dbReference type="RefSeq" id="WP_250139990.1">
    <property type="nucleotide sequence ID" value="NZ_JALIQP010000002.1"/>
</dbReference>
<dbReference type="PROSITE" id="PS50850">
    <property type="entry name" value="MFS"/>
    <property type="match status" value="1"/>
</dbReference>
<dbReference type="EMBL" id="JBHSFA010000007">
    <property type="protein sequence ID" value="MFC4543334.1"/>
    <property type="molecule type" value="Genomic_DNA"/>
</dbReference>
<gene>
    <name evidence="9" type="ORF">ACFO5R_15500</name>
</gene>
<dbReference type="Gene3D" id="1.20.1250.20">
    <property type="entry name" value="MFS general substrate transporter like domains"/>
    <property type="match status" value="1"/>
</dbReference>
<feature type="transmembrane region" description="Helical" evidence="7">
    <location>
        <begin position="119"/>
        <end position="140"/>
    </location>
</feature>
<keyword evidence="4 7" id="KW-1133">Transmembrane helix</keyword>
<evidence type="ECO:0000259" key="8">
    <source>
        <dbReference type="PROSITE" id="PS50850"/>
    </source>
</evidence>
<feature type="transmembrane region" description="Helical" evidence="7">
    <location>
        <begin position="183"/>
        <end position="200"/>
    </location>
</feature>
<evidence type="ECO:0000256" key="2">
    <source>
        <dbReference type="ARBA" id="ARBA00022475"/>
    </source>
</evidence>
<dbReference type="InterPro" id="IPR005829">
    <property type="entry name" value="Sugar_transporter_CS"/>
</dbReference>
<dbReference type="SUPFAM" id="SSF103473">
    <property type="entry name" value="MFS general substrate transporter"/>
    <property type="match status" value="1"/>
</dbReference>
<keyword evidence="3 7" id="KW-0812">Transmembrane</keyword>
<feature type="transmembrane region" description="Helical" evidence="7">
    <location>
        <begin position="31"/>
        <end position="50"/>
    </location>
</feature>
<evidence type="ECO:0000256" key="3">
    <source>
        <dbReference type="ARBA" id="ARBA00022692"/>
    </source>
</evidence>
<proteinExistence type="predicted"/>
<dbReference type="PANTHER" id="PTHR43124">
    <property type="entry name" value="PURINE EFFLUX PUMP PBUE"/>
    <property type="match status" value="1"/>
</dbReference>
<keyword evidence="5 7" id="KW-0472">Membrane</keyword>
<dbReference type="GO" id="GO:0005886">
    <property type="term" value="C:plasma membrane"/>
    <property type="evidence" value="ECO:0007669"/>
    <property type="project" value="UniProtKB-SubCell"/>
</dbReference>
<comment type="caution">
    <text evidence="9">The sequence shown here is derived from an EMBL/GenBank/DDBJ whole genome shotgun (WGS) entry which is preliminary data.</text>
</comment>
<evidence type="ECO:0000256" key="4">
    <source>
        <dbReference type="ARBA" id="ARBA00022989"/>
    </source>
</evidence>
<accession>A0ABD5PS20</accession>
<feature type="transmembrane region" description="Helical" evidence="7">
    <location>
        <begin position="93"/>
        <end position="113"/>
    </location>
</feature>
<evidence type="ECO:0000313" key="10">
    <source>
        <dbReference type="Proteomes" id="UP001595898"/>
    </source>
</evidence>
<dbReference type="Pfam" id="PF07690">
    <property type="entry name" value="MFS_1"/>
    <property type="match status" value="1"/>
</dbReference>
<feature type="transmembrane region" description="Helical" evidence="7">
    <location>
        <begin position="62"/>
        <end position="86"/>
    </location>
</feature>
<keyword evidence="10" id="KW-1185">Reference proteome</keyword>
<feature type="transmembrane region" description="Helical" evidence="7">
    <location>
        <begin position="152"/>
        <end position="177"/>
    </location>
</feature>
<reference evidence="9 10" key="1">
    <citation type="journal article" date="2019" name="Int. J. Syst. Evol. Microbiol.">
        <title>The Global Catalogue of Microorganisms (GCM) 10K type strain sequencing project: providing services to taxonomists for standard genome sequencing and annotation.</title>
        <authorList>
            <consortium name="The Broad Institute Genomics Platform"/>
            <consortium name="The Broad Institute Genome Sequencing Center for Infectious Disease"/>
            <person name="Wu L."/>
            <person name="Ma J."/>
        </authorList>
    </citation>
    <scope>NUCLEOTIDE SEQUENCE [LARGE SCALE GENOMIC DNA]</scope>
    <source>
        <strain evidence="9 10">WLHS5</strain>
    </source>
</reference>